<dbReference type="GO" id="GO:0004222">
    <property type="term" value="F:metalloendopeptidase activity"/>
    <property type="evidence" value="ECO:0007669"/>
    <property type="project" value="InterPro"/>
</dbReference>
<keyword evidence="1" id="KW-0479">Metal-binding</keyword>
<feature type="active site" evidence="1">
    <location>
        <position position="303"/>
    </location>
</feature>
<keyword evidence="4" id="KW-1185">Reference proteome</keyword>
<evidence type="ECO:0000259" key="2">
    <source>
        <dbReference type="PROSITE" id="PS50215"/>
    </source>
</evidence>
<dbReference type="AlphaFoldDB" id="A0AAD4GZN3"/>
<reference evidence="3" key="1">
    <citation type="journal article" date="2019" name="Beilstein J. Org. Chem.">
        <title>Nanangenines: drimane sesquiterpenoids as the dominant metabolite cohort of a novel Australian fungus, Aspergillus nanangensis.</title>
        <authorList>
            <person name="Lacey H.J."/>
            <person name="Gilchrist C.L.M."/>
            <person name="Crombie A."/>
            <person name="Kalaitzis J.A."/>
            <person name="Vuong D."/>
            <person name="Rutledge P.J."/>
            <person name="Turner P."/>
            <person name="Pitt J.I."/>
            <person name="Lacey E."/>
            <person name="Chooi Y.H."/>
            <person name="Piggott A.M."/>
        </authorList>
    </citation>
    <scope>NUCLEOTIDE SEQUENCE</scope>
    <source>
        <strain evidence="3">MST-FP2251</strain>
    </source>
</reference>
<dbReference type="PROSITE" id="PS50215">
    <property type="entry name" value="ADAM_MEPRO"/>
    <property type="match status" value="1"/>
</dbReference>
<dbReference type="Proteomes" id="UP001194746">
    <property type="component" value="Unassembled WGS sequence"/>
</dbReference>
<feature type="domain" description="Peptidase M12B" evidence="2">
    <location>
        <begin position="160"/>
        <end position="361"/>
    </location>
</feature>
<dbReference type="InterPro" id="IPR001590">
    <property type="entry name" value="Peptidase_M12B"/>
</dbReference>
<reference evidence="3" key="2">
    <citation type="submission" date="2020-02" db="EMBL/GenBank/DDBJ databases">
        <authorList>
            <person name="Gilchrist C.L.M."/>
            <person name="Chooi Y.-H."/>
        </authorList>
    </citation>
    <scope>NUCLEOTIDE SEQUENCE</scope>
    <source>
        <strain evidence="3">MST-FP2251</strain>
    </source>
</reference>
<dbReference type="PANTHER" id="PTHR11905:SF222">
    <property type="entry name" value="ADAM FAMILY OF METALLOPROTEASE ADM-A (AFU_ORTHOLOGUE AFUA_6G14420)"/>
    <property type="match status" value="1"/>
</dbReference>
<comment type="caution">
    <text evidence="3">The sequence shown here is derived from an EMBL/GenBank/DDBJ whole genome shotgun (WGS) entry which is preliminary data.</text>
</comment>
<dbReference type="GO" id="GO:0046872">
    <property type="term" value="F:metal ion binding"/>
    <property type="evidence" value="ECO:0007669"/>
    <property type="project" value="UniProtKB-KW"/>
</dbReference>
<dbReference type="Pfam" id="PF13583">
    <property type="entry name" value="Reprolysin_4"/>
    <property type="match status" value="1"/>
</dbReference>
<name>A0AAD4GZN3_ASPNN</name>
<dbReference type="SUPFAM" id="SSF55486">
    <property type="entry name" value="Metalloproteases ('zincins'), catalytic domain"/>
    <property type="match status" value="1"/>
</dbReference>
<proteinExistence type="predicted"/>
<dbReference type="Gene3D" id="3.40.390.10">
    <property type="entry name" value="Collagenase (Catalytic Domain)"/>
    <property type="match status" value="1"/>
</dbReference>
<organism evidence="3 4">
    <name type="scientific">Aspergillus nanangensis</name>
    <dbReference type="NCBI Taxonomy" id="2582783"/>
    <lineage>
        <taxon>Eukaryota</taxon>
        <taxon>Fungi</taxon>
        <taxon>Dikarya</taxon>
        <taxon>Ascomycota</taxon>
        <taxon>Pezizomycotina</taxon>
        <taxon>Eurotiomycetes</taxon>
        <taxon>Eurotiomycetidae</taxon>
        <taxon>Eurotiales</taxon>
        <taxon>Aspergillaceae</taxon>
        <taxon>Aspergillus</taxon>
        <taxon>Aspergillus subgen. Circumdati</taxon>
    </lineage>
</organism>
<dbReference type="InterPro" id="IPR024079">
    <property type="entry name" value="MetalloPept_cat_dom_sf"/>
</dbReference>
<feature type="binding site" evidence="1">
    <location>
        <position position="302"/>
    </location>
    <ligand>
        <name>Zn(2+)</name>
        <dbReference type="ChEBI" id="CHEBI:29105"/>
        <note>catalytic</note>
    </ligand>
</feature>
<gene>
    <name evidence="3" type="primary">ADAM9</name>
    <name evidence="3" type="ORF">FE257_004562</name>
</gene>
<accession>A0AAD4GZN3</accession>
<protein>
    <submittedName>
        <fullName evidence="3">ADAM metallopeptidase domain</fullName>
    </submittedName>
</protein>
<evidence type="ECO:0000313" key="4">
    <source>
        <dbReference type="Proteomes" id="UP001194746"/>
    </source>
</evidence>
<sequence length="391" mass="42517">MNSSVSDSRPILISWHRTPKSTTSTPAGDVWLDSADGRGWKKAGWARIYLIQDGDHPLFDGTFTISTTRYEVKADESTAGDGNLSARKAQMVAYRSFHDSNIDPIPSSKQIECTSHSLDPEGISQRRPRREYLQARESNSINGTGLIRTIGSTDGCSSSRRVAQVVIATDCTYTAGFNSTDTLRRSLINMVNTASEVFENTFNIALALQNLTFSDANCPQSGSDLTLWNTKCSGQDLTGRLAQFADWRASLSEDTNAYWTLMTVCSPLGSELGKSYLSQLCNRRYGANLVAVAPIQWEVFVHETGHTFGAVHDCGVNECAASTADCGRLSSSVCSTEGKYFMNMYSDLAYREFSPCTIGHVCGLLGSGGVDTSCLRDDTSNVSTSSRSSFS</sequence>
<dbReference type="PANTHER" id="PTHR11905">
    <property type="entry name" value="ADAM A DISINTEGRIN AND METALLOPROTEASE DOMAIN"/>
    <property type="match status" value="1"/>
</dbReference>
<keyword evidence="1" id="KW-0862">Zinc</keyword>
<evidence type="ECO:0000313" key="3">
    <source>
        <dbReference type="EMBL" id="KAF9894940.1"/>
    </source>
</evidence>
<comment type="caution">
    <text evidence="1">Lacks conserved residue(s) required for the propagation of feature annotation.</text>
</comment>
<evidence type="ECO:0000256" key="1">
    <source>
        <dbReference type="PROSITE-ProRule" id="PRU00276"/>
    </source>
</evidence>
<dbReference type="EMBL" id="VCAU01000002">
    <property type="protein sequence ID" value="KAF9894940.1"/>
    <property type="molecule type" value="Genomic_DNA"/>
</dbReference>
<feature type="binding site" evidence="1">
    <location>
        <position position="312"/>
    </location>
    <ligand>
        <name>Zn(2+)</name>
        <dbReference type="ChEBI" id="CHEBI:29105"/>
        <note>catalytic</note>
    </ligand>
</feature>
<dbReference type="GO" id="GO:0006508">
    <property type="term" value="P:proteolysis"/>
    <property type="evidence" value="ECO:0007669"/>
    <property type="project" value="InterPro"/>
</dbReference>
<feature type="binding site" evidence="1">
    <location>
        <position position="306"/>
    </location>
    <ligand>
        <name>Zn(2+)</name>
        <dbReference type="ChEBI" id="CHEBI:29105"/>
        <note>catalytic</note>
    </ligand>
</feature>